<evidence type="ECO:0000256" key="4">
    <source>
        <dbReference type="ARBA" id="ARBA00022968"/>
    </source>
</evidence>
<dbReference type="InterPro" id="IPR050919">
    <property type="entry name" value="NKG2/CD94_NK_receptors"/>
</dbReference>
<accession>A0A9B0U431</accession>
<keyword evidence="12" id="KW-1185">Reference proteome</keyword>
<evidence type="ECO:0000256" key="7">
    <source>
        <dbReference type="ARBA" id="ARBA00023180"/>
    </source>
</evidence>
<dbReference type="GO" id="GO:0002223">
    <property type="term" value="P:stimulatory C-type lectin receptor signaling pathway"/>
    <property type="evidence" value="ECO:0007669"/>
    <property type="project" value="TreeGrafter"/>
</dbReference>
<dbReference type="CDD" id="cd03593">
    <property type="entry name" value="CLECT_NK_receptors_like"/>
    <property type="match status" value="1"/>
</dbReference>
<sequence length="224" mass="25753">MAKVTPVFPGPAKLAQLGAGTAQFCLWYNLNPFLTQLQERILSVLHTFQTTPWRLISWILGVLCLLLMITLGILLHKSFSEQSVPPTVSPGSTEELQKDIDCCSCPEKWIGYRCNCYRKFNEGKTWTESRNSCASQNSTLLYLESEDELQDFWKHGQIFYWVGLSYNKSNGTWLWEDGSALSRNLFPSFQNLNPEKCISFNPRGDTLSETCKMKNHYICKKWPM</sequence>
<dbReference type="AlphaFoldDB" id="A0A9B0U431"/>
<feature type="transmembrane region" description="Helical" evidence="10">
    <location>
        <begin position="55"/>
        <end position="75"/>
    </location>
</feature>
<evidence type="ECO:0000256" key="5">
    <source>
        <dbReference type="ARBA" id="ARBA00022989"/>
    </source>
</evidence>
<dbReference type="InterPro" id="IPR033992">
    <property type="entry name" value="NKR-like_CTLD"/>
</dbReference>
<dbReference type="GeneID" id="102822806"/>
<reference evidence="13" key="1">
    <citation type="submission" date="2025-08" db="UniProtKB">
        <authorList>
            <consortium name="RefSeq"/>
        </authorList>
    </citation>
    <scope>IDENTIFICATION</scope>
    <source>
        <tissue evidence="13">Spleen</tissue>
    </source>
</reference>
<dbReference type="RefSeq" id="XP_006875532.1">
    <property type="nucleotide sequence ID" value="XM_006875470.1"/>
</dbReference>
<dbReference type="PANTHER" id="PTHR22800:SF252">
    <property type="entry name" value="NATURAL KILLER CELLS ANTIGEN CD94"/>
    <property type="match status" value="1"/>
</dbReference>
<evidence type="ECO:0000259" key="11">
    <source>
        <dbReference type="PROSITE" id="PS50041"/>
    </source>
</evidence>
<keyword evidence="3" id="KW-0430">Lectin</keyword>
<dbReference type="PANTHER" id="PTHR22800">
    <property type="entry name" value="C-TYPE LECTIN PROTEINS"/>
    <property type="match status" value="1"/>
</dbReference>
<feature type="domain" description="C-type lectin" evidence="11">
    <location>
        <begin position="112"/>
        <end position="220"/>
    </location>
</feature>
<dbReference type="InterPro" id="IPR001304">
    <property type="entry name" value="C-type_lectin-like"/>
</dbReference>
<organism evidence="12 13">
    <name type="scientific">Chrysochloris asiatica</name>
    <name type="common">Cape golden mole</name>
    <dbReference type="NCBI Taxonomy" id="185453"/>
    <lineage>
        <taxon>Eukaryota</taxon>
        <taxon>Metazoa</taxon>
        <taxon>Chordata</taxon>
        <taxon>Craniata</taxon>
        <taxon>Vertebrata</taxon>
        <taxon>Euteleostomi</taxon>
        <taxon>Mammalia</taxon>
        <taxon>Eutheria</taxon>
        <taxon>Afrotheria</taxon>
        <taxon>Chrysochloridae</taxon>
        <taxon>Chrysochlorinae</taxon>
        <taxon>Chrysochloris</taxon>
    </lineage>
</organism>
<evidence type="ECO:0000256" key="10">
    <source>
        <dbReference type="SAM" id="Phobius"/>
    </source>
</evidence>
<dbReference type="InterPro" id="IPR016186">
    <property type="entry name" value="C-type_lectin-like/link_sf"/>
</dbReference>
<evidence type="ECO:0000256" key="8">
    <source>
        <dbReference type="ARBA" id="ARBA00041193"/>
    </source>
</evidence>
<dbReference type="InterPro" id="IPR016187">
    <property type="entry name" value="CTDL_fold"/>
</dbReference>
<evidence type="ECO:0000313" key="13">
    <source>
        <dbReference type="RefSeq" id="XP_006875532.1"/>
    </source>
</evidence>
<dbReference type="SUPFAM" id="SSF56436">
    <property type="entry name" value="C-type lectin-like"/>
    <property type="match status" value="1"/>
</dbReference>
<evidence type="ECO:0000313" key="12">
    <source>
        <dbReference type="Proteomes" id="UP000504623"/>
    </source>
</evidence>
<evidence type="ECO:0000256" key="3">
    <source>
        <dbReference type="ARBA" id="ARBA00022734"/>
    </source>
</evidence>
<gene>
    <name evidence="13" type="primary">LOC102822806</name>
</gene>
<keyword evidence="4" id="KW-0735">Signal-anchor</keyword>
<evidence type="ECO:0000256" key="6">
    <source>
        <dbReference type="ARBA" id="ARBA00023136"/>
    </source>
</evidence>
<dbReference type="Proteomes" id="UP000504623">
    <property type="component" value="Unplaced"/>
</dbReference>
<protein>
    <recommendedName>
        <fullName evidence="8">Natural killer cells antigen CD94</fullName>
    </recommendedName>
    <alternativeName>
        <fullName evidence="9">Killer cell lectin-like receptor subfamily D member 1</fullName>
    </alternativeName>
</protein>
<keyword evidence="2 10" id="KW-0812">Transmembrane</keyword>
<evidence type="ECO:0000256" key="9">
    <source>
        <dbReference type="ARBA" id="ARBA00041489"/>
    </source>
</evidence>
<proteinExistence type="predicted"/>
<dbReference type="GO" id="GO:0016020">
    <property type="term" value="C:membrane"/>
    <property type="evidence" value="ECO:0007669"/>
    <property type="project" value="UniProtKB-SubCell"/>
</dbReference>
<dbReference type="PROSITE" id="PS50041">
    <property type="entry name" value="C_TYPE_LECTIN_2"/>
    <property type="match status" value="1"/>
</dbReference>
<keyword evidence="7" id="KW-0325">Glycoprotein</keyword>
<dbReference type="GO" id="GO:0045954">
    <property type="term" value="P:positive regulation of natural killer cell mediated cytotoxicity"/>
    <property type="evidence" value="ECO:0007669"/>
    <property type="project" value="TreeGrafter"/>
</dbReference>
<dbReference type="OrthoDB" id="8950604at2759"/>
<evidence type="ECO:0000256" key="1">
    <source>
        <dbReference type="ARBA" id="ARBA00004606"/>
    </source>
</evidence>
<dbReference type="SMART" id="SM00034">
    <property type="entry name" value="CLECT"/>
    <property type="match status" value="1"/>
</dbReference>
<keyword evidence="6 10" id="KW-0472">Membrane</keyword>
<name>A0A9B0U431_CHRAS</name>
<dbReference type="Gene3D" id="3.10.100.10">
    <property type="entry name" value="Mannose-Binding Protein A, subunit A"/>
    <property type="match status" value="1"/>
</dbReference>
<dbReference type="Pfam" id="PF00059">
    <property type="entry name" value="Lectin_C"/>
    <property type="match status" value="1"/>
</dbReference>
<keyword evidence="5 10" id="KW-1133">Transmembrane helix</keyword>
<dbReference type="GO" id="GO:0030246">
    <property type="term" value="F:carbohydrate binding"/>
    <property type="evidence" value="ECO:0007669"/>
    <property type="project" value="UniProtKB-KW"/>
</dbReference>
<comment type="subcellular location">
    <subcellularLocation>
        <location evidence="1">Membrane</location>
        <topology evidence="1">Single-pass type II membrane protein</topology>
    </subcellularLocation>
</comment>
<evidence type="ECO:0000256" key="2">
    <source>
        <dbReference type="ARBA" id="ARBA00022692"/>
    </source>
</evidence>